<gene>
    <name evidence="3" type="ORF">FRACYDRAFT_267822</name>
</gene>
<keyword evidence="1" id="KW-0175">Coiled coil</keyword>
<keyword evidence="4" id="KW-1185">Reference proteome</keyword>
<reference evidence="3 4" key="1">
    <citation type="submission" date="2016-09" db="EMBL/GenBank/DDBJ databases">
        <title>Extensive genetic diversity and differential bi-allelic expression allows diatom success in the polar Southern Ocean.</title>
        <authorList>
            <consortium name="DOE Joint Genome Institute"/>
            <person name="Mock T."/>
            <person name="Otillar R.P."/>
            <person name="Strauss J."/>
            <person name="Dupont C."/>
            <person name="Frickenhaus S."/>
            <person name="Maumus F."/>
            <person name="Mcmullan M."/>
            <person name="Sanges R."/>
            <person name="Schmutz J."/>
            <person name="Toseland A."/>
            <person name="Valas R."/>
            <person name="Veluchamy A."/>
            <person name="Ward B.J."/>
            <person name="Allen A."/>
            <person name="Barry K."/>
            <person name="Falciatore A."/>
            <person name="Ferrante M."/>
            <person name="Fortunato A.E."/>
            <person name="Gloeckner G."/>
            <person name="Gruber A."/>
            <person name="Hipkin R."/>
            <person name="Janech M."/>
            <person name="Kroth P."/>
            <person name="Leese F."/>
            <person name="Lindquist E."/>
            <person name="Lyon B.R."/>
            <person name="Martin J."/>
            <person name="Mayer C."/>
            <person name="Parker M."/>
            <person name="Quesneville H."/>
            <person name="Raymond J."/>
            <person name="Uhlig C."/>
            <person name="Valentin K.U."/>
            <person name="Worden A.Z."/>
            <person name="Armbrust E.V."/>
            <person name="Bowler C."/>
            <person name="Green B."/>
            <person name="Moulton V."/>
            <person name="Van Oosterhout C."/>
            <person name="Grigoriev I."/>
        </authorList>
    </citation>
    <scope>NUCLEOTIDE SEQUENCE [LARGE SCALE GENOMIC DNA]</scope>
    <source>
        <strain evidence="3 4">CCMP1102</strain>
    </source>
</reference>
<feature type="region of interest" description="Disordered" evidence="2">
    <location>
        <begin position="146"/>
        <end position="282"/>
    </location>
</feature>
<feature type="compositionally biased region" description="Polar residues" evidence="2">
    <location>
        <begin position="229"/>
        <end position="247"/>
    </location>
</feature>
<sequence length="282" mass="32229">MHVKVEEFQKQEDDLKKLLEELVSERTDLQKENRKLYTEQEFRIGEQEQLEANCKNLQAEATSTREEIQEWKDKCESLVPDLESSRMYQLDLEREVEALKTTQERLNALQIENNGIIENNEKLLEEIAAVTEEKDRIEVILNDVTKNAEEKAEAERVANEKAENGMKKESEEEIEVEQSRNGSKFSPPPPPPRRPSHLTSPRVPKQNDVPLRSLRKTLSRATGLHGVLTPSSKINKTNEQTRPSSGTHPRPGAKPNDTIQRSEGSEEKLSVPPPTSSYQQDK</sequence>
<evidence type="ECO:0000256" key="2">
    <source>
        <dbReference type="SAM" id="MobiDB-lite"/>
    </source>
</evidence>
<dbReference type="OrthoDB" id="47908at2759"/>
<feature type="coiled-coil region" evidence="1">
    <location>
        <begin position="1"/>
        <end position="140"/>
    </location>
</feature>
<dbReference type="EMBL" id="KV784354">
    <property type="protein sequence ID" value="OEU20974.1"/>
    <property type="molecule type" value="Genomic_DNA"/>
</dbReference>
<feature type="compositionally biased region" description="Basic and acidic residues" evidence="2">
    <location>
        <begin position="146"/>
        <end position="170"/>
    </location>
</feature>
<protein>
    <submittedName>
        <fullName evidence="3">Uncharacterized protein</fullName>
    </submittedName>
</protein>
<dbReference type="AlphaFoldDB" id="A0A1E7FS75"/>
<name>A0A1E7FS75_9STRA</name>
<dbReference type="Proteomes" id="UP000095751">
    <property type="component" value="Unassembled WGS sequence"/>
</dbReference>
<organism evidence="3 4">
    <name type="scientific">Fragilariopsis cylindrus CCMP1102</name>
    <dbReference type="NCBI Taxonomy" id="635003"/>
    <lineage>
        <taxon>Eukaryota</taxon>
        <taxon>Sar</taxon>
        <taxon>Stramenopiles</taxon>
        <taxon>Ochrophyta</taxon>
        <taxon>Bacillariophyta</taxon>
        <taxon>Bacillariophyceae</taxon>
        <taxon>Bacillariophycidae</taxon>
        <taxon>Bacillariales</taxon>
        <taxon>Bacillariaceae</taxon>
        <taxon>Fragilariopsis</taxon>
    </lineage>
</organism>
<dbReference type="InParanoid" id="A0A1E7FS75"/>
<evidence type="ECO:0000313" key="4">
    <source>
        <dbReference type="Proteomes" id="UP000095751"/>
    </source>
</evidence>
<proteinExistence type="predicted"/>
<accession>A0A1E7FS75</accession>
<evidence type="ECO:0000256" key="1">
    <source>
        <dbReference type="SAM" id="Coils"/>
    </source>
</evidence>
<evidence type="ECO:0000313" key="3">
    <source>
        <dbReference type="EMBL" id="OEU20974.1"/>
    </source>
</evidence>
<dbReference type="KEGG" id="fcy:FRACYDRAFT_267822"/>